<dbReference type="InterPro" id="IPR001503">
    <property type="entry name" value="Glyco_trans_10"/>
</dbReference>
<dbReference type="Pfam" id="PF00852">
    <property type="entry name" value="Glyco_transf_10"/>
    <property type="match status" value="1"/>
</dbReference>
<feature type="domain" description="Fucosyltransferase C-terminal" evidence="12">
    <location>
        <begin position="104"/>
        <end position="246"/>
    </location>
</feature>
<evidence type="ECO:0000256" key="3">
    <source>
        <dbReference type="ARBA" id="ARBA00022676"/>
    </source>
</evidence>
<dbReference type="EC" id="2.4.1.-" evidence="11"/>
<organism evidence="13">
    <name type="scientific">Octopus bimaculoides</name>
    <name type="common">California two-spotted octopus</name>
    <dbReference type="NCBI Taxonomy" id="37653"/>
    <lineage>
        <taxon>Eukaryota</taxon>
        <taxon>Metazoa</taxon>
        <taxon>Spiralia</taxon>
        <taxon>Lophotrochozoa</taxon>
        <taxon>Mollusca</taxon>
        <taxon>Cephalopoda</taxon>
        <taxon>Coleoidea</taxon>
        <taxon>Octopodiformes</taxon>
        <taxon>Octopoda</taxon>
        <taxon>Incirrata</taxon>
        <taxon>Octopodidae</taxon>
        <taxon>Octopus</taxon>
    </lineage>
</organism>
<dbReference type="PANTHER" id="PTHR11929:SF194">
    <property type="entry name" value="ALPHA-(1,3)-FUCOSYLTRANSFERASE 10"/>
    <property type="match status" value="1"/>
</dbReference>
<dbReference type="SUPFAM" id="SSF53756">
    <property type="entry name" value="UDP-Glycosyltransferase/glycogen phosphorylase"/>
    <property type="match status" value="1"/>
</dbReference>
<keyword evidence="8" id="KW-0472">Membrane</keyword>
<sequence length="319" mass="36886">MLFKKTLLTQLYCGGLNSLGNSSMFSSARMSLVCSLKTDIIKITQTQSDTDENILLILSVSVYQIHSQGFGRPETIVEDTCPRCHAVGLNPEPCGCLVDPINGMSHKDFYKLIAKYKFAFSMENGICDDYMTEKLWRPLMVGTVPVILGSSKVRDFLPHEKSAIIIDDFDTAESLAKYLLYLNRNDEEYEKYLQWKKTGITNKYLKDLMAHREWYSSDEGVMQYNGISYIEGFQCFVCQRIHKNMRLEKEGKMPKVYQATLEHYGCPAPIQFNAQSQRVDSDKWKYEWQHQKMIAEKLRHSIDNGNNFTWKDANIFLHN</sequence>
<evidence type="ECO:0000256" key="2">
    <source>
        <dbReference type="ARBA" id="ARBA00008919"/>
    </source>
</evidence>
<dbReference type="GO" id="GO:0046920">
    <property type="term" value="F:alpha-(1-&gt;3)-fucosyltransferase activity"/>
    <property type="evidence" value="ECO:0007669"/>
    <property type="project" value="TreeGrafter"/>
</dbReference>
<dbReference type="GO" id="GO:0032580">
    <property type="term" value="C:Golgi cisterna membrane"/>
    <property type="evidence" value="ECO:0007669"/>
    <property type="project" value="UniProtKB-SubCell"/>
</dbReference>
<dbReference type="Gene3D" id="3.40.50.11660">
    <property type="entry name" value="Glycosyl transferase family 10, C-terminal domain"/>
    <property type="match status" value="1"/>
</dbReference>
<keyword evidence="4 11" id="KW-0808">Transferase</keyword>
<dbReference type="UniPathway" id="UPA00378"/>
<evidence type="ECO:0000259" key="12">
    <source>
        <dbReference type="Pfam" id="PF00852"/>
    </source>
</evidence>
<evidence type="ECO:0000256" key="7">
    <source>
        <dbReference type="ARBA" id="ARBA00022989"/>
    </source>
</evidence>
<protein>
    <recommendedName>
        <fullName evidence="11">Fucosyltransferase</fullName>
        <ecNumber evidence="11">2.4.1.-</ecNumber>
    </recommendedName>
</protein>
<evidence type="ECO:0000256" key="4">
    <source>
        <dbReference type="ARBA" id="ARBA00022679"/>
    </source>
</evidence>
<comment type="subcellular location">
    <subcellularLocation>
        <location evidence="10">Endomembrane system</location>
        <topology evidence="10">Single-pass type II membrane protein</topology>
    </subcellularLocation>
    <subcellularLocation>
        <location evidence="11">Golgi apparatus</location>
        <location evidence="11">Golgi stack membrane</location>
        <topology evidence="11">Single-pass type II membrane protein</topology>
    </subcellularLocation>
</comment>
<comment type="pathway">
    <text evidence="1">Protein modification; protein glycosylation.</text>
</comment>
<evidence type="ECO:0000256" key="9">
    <source>
        <dbReference type="ARBA" id="ARBA00023180"/>
    </source>
</evidence>
<evidence type="ECO:0000256" key="6">
    <source>
        <dbReference type="ARBA" id="ARBA00022968"/>
    </source>
</evidence>
<dbReference type="OrthoDB" id="1393670at2759"/>
<proteinExistence type="inferred from homology"/>
<dbReference type="InterPro" id="IPR055270">
    <property type="entry name" value="Glyco_tran_10_C"/>
</dbReference>
<evidence type="ECO:0000256" key="11">
    <source>
        <dbReference type="RuleBase" id="RU003832"/>
    </source>
</evidence>
<evidence type="ECO:0000313" key="13">
    <source>
        <dbReference type="EMBL" id="KOF86594.1"/>
    </source>
</evidence>
<dbReference type="PANTHER" id="PTHR11929">
    <property type="entry name" value="ALPHA- 1,3 -FUCOSYLTRANSFERASE"/>
    <property type="match status" value="1"/>
</dbReference>
<evidence type="ECO:0000256" key="8">
    <source>
        <dbReference type="ARBA" id="ARBA00023136"/>
    </source>
</evidence>
<evidence type="ECO:0000256" key="10">
    <source>
        <dbReference type="ARBA" id="ARBA00060399"/>
    </source>
</evidence>
<dbReference type="EMBL" id="KQ418598">
    <property type="protein sequence ID" value="KOF86594.1"/>
    <property type="molecule type" value="Genomic_DNA"/>
</dbReference>
<dbReference type="FunFam" id="3.40.50.11660:FF:000002">
    <property type="entry name" value="Alpha-(1,3)-fucosyltransferase"/>
    <property type="match status" value="1"/>
</dbReference>
<evidence type="ECO:0000256" key="5">
    <source>
        <dbReference type="ARBA" id="ARBA00022692"/>
    </source>
</evidence>
<comment type="similarity">
    <text evidence="2 11">Belongs to the glycosyltransferase 10 family.</text>
</comment>
<gene>
    <name evidence="13" type="ORF">OCBIM_22018301mg</name>
</gene>
<reference evidence="13" key="1">
    <citation type="submission" date="2015-07" db="EMBL/GenBank/DDBJ databases">
        <title>MeaNS - Measles Nucleotide Surveillance Program.</title>
        <authorList>
            <person name="Tran T."/>
            <person name="Druce J."/>
        </authorList>
    </citation>
    <scope>NUCLEOTIDE SEQUENCE</scope>
    <source>
        <strain evidence="13">UCB-OBI-ISO-001</strain>
        <tissue evidence="13">Gonad</tissue>
    </source>
</reference>
<accession>A0A0L8HBZ7</accession>
<keyword evidence="7" id="KW-1133">Transmembrane helix</keyword>
<keyword evidence="9" id="KW-0325">Glycoprotein</keyword>
<dbReference type="InterPro" id="IPR038577">
    <property type="entry name" value="GT10-like_C_sf"/>
</dbReference>
<keyword evidence="6" id="KW-0735">Signal-anchor</keyword>
<dbReference type="AlphaFoldDB" id="A0A0L8HBZ7"/>
<keyword evidence="5 11" id="KW-0812">Transmembrane</keyword>
<keyword evidence="11" id="KW-0333">Golgi apparatus</keyword>
<evidence type="ECO:0000256" key="1">
    <source>
        <dbReference type="ARBA" id="ARBA00004922"/>
    </source>
</evidence>
<name>A0A0L8HBZ7_OCTBM</name>
<keyword evidence="3 11" id="KW-0328">Glycosyltransferase</keyword>